<feature type="domain" description="RNA polymerase sigma-70 region 2" evidence="6">
    <location>
        <begin position="28"/>
        <end position="92"/>
    </location>
</feature>
<evidence type="ECO:0000256" key="3">
    <source>
        <dbReference type="ARBA" id="ARBA00023082"/>
    </source>
</evidence>
<evidence type="ECO:0000313" key="8">
    <source>
        <dbReference type="EMBL" id="AYD48604.1"/>
    </source>
</evidence>
<evidence type="ECO:0000259" key="6">
    <source>
        <dbReference type="Pfam" id="PF04542"/>
    </source>
</evidence>
<dbReference type="AlphaFoldDB" id="A0A386HTI3"/>
<protein>
    <submittedName>
        <fullName evidence="8">Sigma-70 family RNA polymerase sigma factor</fullName>
    </submittedName>
</protein>
<dbReference type="SUPFAM" id="SSF88659">
    <property type="entry name" value="Sigma3 and sigma4 domains of RNA polymerase sigma factors"/>
    <property type="match status" value="1"/>
</dbReference>
<feature type="domain" description="RNA polymerase sigma factor 70 region 4 type 2" evidence="7">
    <location>
        <begin position="133"/>
        <end position="183"/>
    </location>
</feature>
<evidence type="ECO:0000313" key="9">
    <source>
        <dbReference type="Proteomes" id="UP000266118"/>
    </source>
</evidence>
<dbReference type="OrthoDB" id="1027298at2"/>
<accession>A0A386HTI3</accession>
<dbReference type="InterPro" id="IPR007627">
    <property type="entry name" value="RNA_pol_sigma70_r2"/>
</dbReference>
<dbReference type="InterPro" id="IPR014284">
    <property type="entry name" value="RNA_pol_sigma-70_dom"/>
</dbReference>
<dbReference type="RefSeq" id="WP_119989504.1">
    <property type="nucleotide sequence ID" value="NZ_CP032489.1"/>
</dbReference>
<dbReference type="Pfam" id="PF08281">
    <property type="entry name" value="Sigma70_r4_2"/>
    <property type="match status" value="1"/>
</dbReference>
<proteinExistence type="inferred from homology"/>
<dbReference type="InterPro" id="IPR013249">
    <property type="entry name" value="RNA_pol_sigma70_r4_t2"/>
</dbReference>
<dbReference type="GO" id="GO:0003677">
    <property type="term" value="F:DNA binding"/>
    <property type="evidence" value="ECO:0007669"/>
    <property type="project" value="UniProtKB-KW"/>
</dbReference>
<dbReference type="KEGG" id="ark:D6B99_13925"/>
<keyword evidence="5" id="KW-0804">Transcription</keyword>
<dbReference type="Pfam" id="PF04542">
    <property type="entry name" value="Sigma70_r2"/>
    <property type="match status" value="1"/>
</dbReference>
<dbReference type="GO" id="GO:0006352">
    <property type="term" value="P:DNA-templated transcription initiation"/>
    <property type="evidence" value="ECO:0007669"/>
    <property type="project" value="InterPro"/>
</dbReference>
<evidence type="ECO:0000256" key="4">
    <source>
        <dbReference type="ARBA" id="ARBA00023125"/>
    </source>
</evidence>
<evidence type="ECO:0000256" key="2">
    <source>
        <dbReference type="ARBA" id="ARBA00023015"/>
    </source>
</evidence>
<dbReference type="GO" id="GO:0016987">
    <property type="term" value="F:sigma factor activity"/>
    <property type="evidence" value="ECO:0007669"/>
    <property type="project" value="UniProtKB-KW"/>
</dbReference>
<evidence type="ECO:0000256" key="1">
    <source>
        <dbReference type="ARBA" id="ARBA00010641"/>
    </source>
</evidence>
<dbReference type="InterPro" id="IPR013324">
    <property type="entry name" value="RNA_pol_sigma_r3/r4-like"/>
</dbReference>
<dbReference type="SUPFAM" id="SSF88946">
    <property type="entry name" value="Sigma2 domain of RNA polymerase sigma factors"/>
    <property type="match status" value="1"/>
</dbReference>
<dbReference type="PANTHER" id="PTHR43133">
    <property type="entry name" value="RNA POLYMERASE ECF-TYPE SIGMA FACTO"/>
    <property type="match status" value="1"/>
</dbReference>
<keyword evidence="4" id="KW-0238">DNA-binding</keyword>
<dbReference type="EMBL" id="CP032489">
    <property type="protein sequence ID" value="AYD48604.1"/>
    <property type="molecule type" value="Genomic_DNA"/>
</dbReference>
<dbReference type="InterPro" id="IPR039425">
    <property type="entry name" value="RNA_pol_sigma-70-like"/>
</dbReference>
<dbReference type="Gene3D" id="1.10.10.10">
    <property type="entry name" value="Winged helix-like DNA-binding domain superfamily/Winged helix DNA-binding domain"/>
    <property type="match status" value="1"/>
</dbReference>
<sequence>MESQFEQYADYDIIKRINEGEIKLFEILIRRYDPFLYKIGRTYHYNHEDTEDLMQDAYMNAYCSLKKFENRSSFKTWLTRIMLNICYQKKRKMSIKKEVVTSGIQNEESGQLSQPSSYGNEKITMNKELGHVLENAIHSIPEDYRIVFTLRELNGLNVAETSEALNISESNVKVRLNRAKTMLQKEIKKMYSPQEIFEFNLIYCDVMVNRVMNKIYELREKALKDKLLE</sequence>
<dbReference type="InterPro" id="IPR036388">
    <property type="entry name" value="WH-like_DNA-bd_sf"/>
</dbReference>
<dbReference type="Gene3D" id="1.10.1740.10">
    <property type="match status" value="1"/>
</dbReference>
<dbReference type="NCBIfam" id="TIGR02937">
    <property type="entry name" value="sigma70-ECF"/>
    <property type="match status" value="1"/>
</dbReference>
<keyword evidence="3" id="KW-0731">Sigma factor</keyword>
<evidence type="ECO:0000256" key="5">
    <source>
        <dbReference type="ARBA" id="ARBA00023163"/>
    </source>
</evidence>
<reference evidence="8 9" key="1">
    <citation type="submission" date="2018-09" db="EMBL/GenBank/DDBJ databases">
        <title>Arachidicoccus sp. nov., a bacterium isolated from soil.</title>
        <authorList>
            <person name="Weon H.-Y."/>
            <person name="Kwon S.-W."/>
            <person name="Lee S.A."/>
        </authorList>
    </citation>
    <scope>NUCLEOTIDE SEQUENCE [LARGE SCALE GENOMIC DNA]</scope>
    <source>
        <strain evidence="8 9">KIS59-12</strain>
    </source>
</reference>
<organism evidence="8 9">
    <name type="scientific">Arachidicoccus soli</name>
    <dbReference type="NCBI Taxonomy" id="2341117"/>
    <lineage>
        <taxon>Bacteria</taxon>
        <taxon>Pseudomonadati</taxon>
        <taxon>Bacteroidota</taxon>
        <taxon>Chitinophagia</taxon>
        <taxon>Chitinophagales</taxon>
        <taxon>Chitinophagaceae</taxon>
        <taxon>Arachidicoccus</taxon>
    </lineage>
</organism>
<keyword evidence="2" id="KW-0805">Transcription regulation</keyword>
<dbReference type="InterPro" id="IPR013325">
    <property type="entry name" value="RNA_pol_sigma_r2"/>
</dbReference>
<dbReference type="Proteomes" id="UP000266118">
    <property type="component" value="Chromosome"/>
</dbReference>
<dbReference type="CDD" id="cd06171">
    <property type="entry name" value="Sigma70_r4"/>
    <property type="match status" value="1"/>
</dbReference>
<gene>
    <name evidence="8" type="ORF">D6B99_13925</name>
</gene>
<name>A0A386HTI3_9BACT</name>
<comment type="similarity">
    <text evidence="1">Belongs to the sigma-70 factor family. ECF subfamily.</text>
</comment>
<evidence type="ECO:0000259" key="7">
    <source>
        <dbReference type="Pfam" id="PF08281"/>
    </source>
</evidence>
<dbReference type="PANTHER" id="PTHR43133:SF8">
    <property type="entry name" value="RNA POLYMERASE SIGMA FACTOR HI_1459-RELATED"/>
    <property type="match status" value="1"/>
</dbReference>
<keyword evidence="9" id="KW-1185">Reference proteome</keyword>